<evidence type="ECO:0000313" key="3">
    <source>
        <dbReference type="Proteomes" id="UP001193748"/>
    </source>
</evidence>
<gene>
    <name evidence="2" type="ORF">B0H41_000948</name>
</gene>
<evidence type="ECO:0000256" key="1">
    <source>
        <dbReference type="SAM" id="Phobius"/>
    </source>
</evidence>
<proteinExistence type="predicted"/>
<feature type="transmembrane region" description="Helical" evidence="1">
    <location>
        <begin position="172"/>
        <end position="193"/>
    </location>
</feature>
<dbReference type="Proteomes" id="UP001193748">
    <property type="component" value="Unassembled WGS sequence"/>
</dbReference>
<feature type="transmembrane region" description="Helical" evidence="1">
    <location>
        <begin position="300"/>
        <end position="325"/>
    </location>
</feature>
<feature type="transmembrane region" description="Helical" evidence="1">
    <location>
        <begin position="230"/>
        <end position="249"/>
    </location>
</feature>
<keyword evidence="1" id="KW-0812">Transmembrane</keyword>
<name>A0AAX0AXB1_CLOBE</name>
<feature type="transmembrane region" description="Helical" evidence="1">
    <location>
        <begin position="139"/>
        <end position="160"/>
    </location>
</feature>
<dbReference type="AlphaFoldDB" id="A0AAX0AXB1"/>
<protein>
    <submittedName>
        <fullName evidence="2">Uncharacterized protein</fullName>
    </submittedName>
</protein>
<sequence length="388" mass="45274">MENKAELIDELQEIKENIKNHKLVEFLMDLPYPKYSWTLLSFLIVYFFYQLGYVFIYGFYFGGDVQNSIFNISINPVPFNFKAIVVVGVFLLIYILVLCFPVIISISHKSNVFAFIFLFIIIFLIVFSLEYMFWGKVSINQAVLPATILGIPIFFVYMVYAMMNFQTYKKLTIINAIYYLLIVAIINSFYNIILFYENPTLIVLTSIYVFFVIPQINKKIAKYNAKKAKVLGKSIGITLFMILILRYSIYDQEIYFLFFVYLIMLIYLEGSRYEIMNLYRVKFLKNNKAIDTQSSKYDKVIITCAWIIGVIILYPVFATCVFAYGSYIGDAVMKSYPSNIISYEFSKEDKSYDKKEGIVVAQQGDTYYISQLPYRKLAIIKSKSIIVD</sequence>
<feature type="transmembrane region" description="Helical" evidence="1">
    <location>
        <begin position="199"/>
        <end position="218"/>
    </location>
</feature>
<keyword evidence="1" id="KW-0472">Membrane</keyword>
<organism evidence="2 3">
    <name type="scientific">Clostridium beijerinckii</name>
    <name type="common">Clostridium MP</name>
    <dbReference type="NCBI Taxonomy" id="1520"/>
    <lineage>
        <taxon>Bacteria</taxon>
        <taxon>Bacillati</taxon>
        <taxon>Bacillota</taxon>
        <taxon>Clostridia</taxon>
        <taxon>Eubacteriales</taxon>
        <taxon>Clostridiaceae</taxon>
        <taxon>Clostridium</taxon>
    </lineage>
</organism>
<comment type="caution">
    <text evidence="2">The sequence shown here is derived from an EMBL/GenBank/DDBJ whole genome shotgun (WGS) entry which is preliminary data.</text>
</comment>
<reference evidence="2" key="1">
    <citation type="submission" date="2020-05" db="EMBL/GenBank/DDBJ databases">
        <authorList>
            <person name="Brown S."/>
            <person name="Huntemann M."/>
            <person name="Clum A."/>
            <person name="Spunde A."/>
            <person name="Palaniappan K."/>
            <person name="Ritter S."/>
            <person name="Mikhailova N."/>
            <person name="Chen I.-M."/>
            <person name="Stamatis D."/>
            <person name="Reddy T."/>
            <person name="O'Malley R."/>
            <person name="Daum C."/>
            <person name="Shapiro N."/>
            <person name="Ivanova N."/>
            <person name="Kyrpides N."/>
            <person name="Woyke T."/>
        </authorList>
    </citation>
    <scope>NUCLEOTIDE SEQUENCE</scope>
    <source>
        <strain evidence="2">DJ080</strain>
    </source>
</reference>
<feature type="transmembrane region" description="Helical" evidence="1">
    <location>
        <begin position="111"/>
        <end position="133"/>
    </location>
</feature>
<dbReference type="RefSeq" id="WP_241415003.1">
    <property type="nucleotide sequence ID" value="NZ_JABSWW010000001.1"/>
</dbReference>
<keyword evidence="1" id="KW-1133">Transmembrane helix</keyword>
<feature type="transmembrane region" description="Helical" evidence="1">
    <location>
        <begin position="81"/>
        <end position="104"/>
    </location>
</feature>
<accession>A0AAX0AXB1</accession>
<feature type="transmembrane region" description="Helical" evidence="1">
    <location>
        <begin position="255"/>
        <end position="279"/>
    </location>
</feature>
<feature type="transmembrane region" description="Helical" evidence="1">
    <location>
        <begin position="37"/>
        <end position="61"/>
    </location>
</feature>
<dbReference type="EMBL" id="JABSWW010000001">
    <property type="protein sequence ID" value="NRT87269.1"/>
    <property type="molecule type" value="Genomic_DNA"/>
</dbReference>
<reference evidence="2" key="2">
    <citation type="journal article" date="2022" name="Nat. Biotechnol.">
        <title>Carbon-negative production of acetone and isopropanol by gas fermentation at industrial pilot scale.</title>
        <authorList>
            <person name="Liew F.E."/>
            <person name="Nogle R."/>
            <person name="Abdalla T."/>
            <person name="Rasor B.J."/>
            <person name="Canter C."/>
            <person name="Jensen R.O."/>
            <person name="Wang L."/>
            <person name="Strutz J."/>
            <person name="Chirania P."/>
            <person name="De Tissera S."/>
            <person name="Mueller A.P."/>
            <person name="Ruan Z."/>
            <person name="Gao A."/>
            <person name="Tran L."/>
            <person name="Engle N.L."/>
            <person name="Bromley J.C."/>
            <person name="Daniell J."/>
            <person name="Conrado R."/>
            <person name="Tschaplinski T.J."/>
            <person name="Giannone R.J."/>
            <person name="Hettich R.L."/>
            <person name="Karim A.S."/>
            <person name="Simpson S.D."/>
            <person name="Brown S.D."/>
            <person name="Leang C."/>
            <person name="Jewett M.C."/>
            <person name="Kopke M."/>
        </authorList>
    </citation>
    <scope>NUCLEOTIDE SEQUENCE</scope>
    <source>
        <strain evidence="2">DJ080</strain>
    </source>
</reference>
<evidence type="ECO:0000313" key="2">
    <source>
        <dbReference type="EMBL" id="NRT87269.1"/>
    </source>
</evidence>